<dbReference type="SUPFAM" id="SSF109604">
    <property type="entry name" value="HD-domain/PDEase-like"/>
    <property type="match status" value="1"/>
</dbReference>
<dbReference type="InterPro" id="IPR037522">
    <property type="entry name" value="HD_GYP_dom"/>
</dbReference>
<feature type="domain" description="Response regulatory" evidence="3">
    <location>
        <begin position="1"/>
        <end position="42"/>
    </location>
</feature>
<dbReference type="Gene3D" id="3.40.50.2300">
    <property type="match status" value="1"/>
</dbReference>
<dbReference type="InterPro" id="IPR006675">
    <property type="entry name" value="HDIG_dom"/>
</dbReference>
<dbReference type="NCBIfam" id="TIGR00277">
    <property type="entry name" value="HDIG"/>
    <property type="match status" value="1"/>
</dbReference>
<dbReference type="PROSITE" id="PS50110">
    <property type="entry name" value="RESPONSE_REGULATORY"/>
    <property type="match status" value="1"/>
</dbReference>
<dbReference type="Proteomes" id="UP000886355">
    <property type="component" value="Unassembled WGS sequence"/>
</dbReference>
<sequence>VIIMSGYPTIERSIEAMRRSASDFLTKPFAFQDLVFALERALREREILLENVSLRLEKQARIELEKLNKQLEATLEEQKLLFSVSNELDQVSTSDSLYETIIRWGLKLSGAKRAGFYVIIPPGHEMVLVAESKNKSNTAHTFPQMITNRVFEKPPDTIFQVRMNRNILTLPSQIDVDTLMQTMIEHVCPQGCHCRCWNMDIRGEPFGFLISVYEQDLPDIPKANQRILDFLLKKAGLTLENLALYESLIANFYGILRSLVNALEAKDTYTGKHSERVTTVALKLARFMGCSHSEIESIKTMGYLHDIGKIGIPDTVLNKPGRLTPEEFELIKQHPIIGESIVKDLGLSEIDRSIIRHHHERWDGKGYPDGIGGTDIPLTTRIITVADAYDAMSTDRPYRKAMKLDRVKEELIRNSGTQFDPQIVEAFLEMLNLEKTQKGDRNDNDDR</sequence>
<dbReference type="CDD" id="cd00077">
    <property type="entry name" value="HDc"/>
    <property type="match status" value="1"/>
</dbReference>
<organism evidence="5">
    <name type="scientific">Thermodesulforhabdus norvegica</name>
    <dbReference type="NCBI Taxonomy" id="39841"/>
    <lineage>
        <taxon>Bacteria</taxon>
        <taxon>Pseudomonadati</taxon>
        <taxon>Thermodesulfobacteriota</taxon>
        <taxon>Syntrophobacteria</taxon>
        <taxon>Syntrophobacterales</taxon>
        <taxon>Thermodesulforhabdaceae</taxon>
        <taxon>Thermodesulforhabdus</taxon>
    </lineage>
</organism>
<evidence type="ECO:0000256" key="1">
    <source>
        <dbReference type="PROSITE-ProRule" id="PRU00169"/>
    </source>
</evidence>
<dbReference type="AlphaFoldDB" id="A0A7C1AVD1"/>
<keyword evidence="2" id="KW-0175">Coiled coil</keyword>
<gene>
    <name evidence="5" type="ORF">ENG14_01375</name>
</gene>
<reference evidence="5" key="1">
    <citation type="journal article" date="2020" name="mSystems">
        <title>Genome- and Community-Level Interaction Insights into Carbon Utilization and Element Cycling Functions of Hydrothermarchaeota in Hydrothermal Sediment.</title>
        <authorList>
            <person name="Zhou Z."/>
            <person name="Liu Y."/>
            <person name="Xu W."/>
            <person name="Pan J."/>
            <person name="Luo Z.H."/>
            <person name="Li M."/>
        </authorList>
    </citation>
    <scope>NUCLEOTIDE SEQUENCE [LARGE SCALE GENOMIC DNA]</scope>
    <source>
        <strain evidence="5">HyVt-19</strain>
    </source>
</reference>
<dbReference type="PANTHER" id="PTHR43155">
    <property type="entry name" value="CYCLIC DI-GMP PHOSPHODIESTERASE PA4108-RELATED"/>
    <property type="match status" value="1"/>
</dbReference>
<comment type="caution">
    <text evidence="1">Lacks conserved residue(s) required for the propagation of feature annotation.</text>
</comment>
<feature type="domain" description="HD-GYP" evidence="4">
    <location>
        <begin position="248"/>
        <end position="443"/>
    </location>
</feature>
<evidence type="ECO:0000313" key="5">
    <source>
        <dbReference type="EMBL" id="HDL89538.1"/>
    </source>
</evidence>
<dbReference type="PROSITE" id="PS51832">
    <property type="entry name" value="HD_GYP"/>
    <property type="match status" value="1"/>
</dbReference>
<name>A0A7C1AVD1_9BACT</name>
<evidence type="ECO:0000259" key="3">
    <source>
        <dbReference type="PROSITE" id="PS50110"/>
    </source>
</evidence>
<dbReference type="Pfam" id="PF13487">
    <property type="entry name" value="HD_5"/>
    <property type="match status" value="1"/>
</dbReference>
<dbReference type="InterPro" id="IPR001789">
    <property type="entry name" value="Sig_transdc_resp-reg_receiver"/>
</dbReference>
<protein>
    <submittedName>
        <fullName evidence="5">HD domain-containing protein</fullName>
    </submittedName>
</protein>
<dbReference type="SUPFAM" id="SSF52172">
    <property type="entry name" value="CheY-like"/>
    <property type="match status" value="1"/>
</dbReference>
<dbReference type="InterPro" id="IPR011006">
    <property type="entry name" value="CheY-like_superfamily"/>
</dbReference>
<dbReference type="PANTHER" id="PTHR43155:SF2">
    <property type="entry name" value="CYCLIC DI-GMP PHOSPHODIESTERASE PA4108"/>
    <property type="match status" value="1"/>
</dbReference>
<evidence type="ECO:0000259" key="4">
    <source>
        <dbReference type="PROSITE" id="PS51832"/>
    </source>
</evidence>
<proteinExistence type="predicted"/>
<evidence type="ECO:0000256" key="2">
    <source>
        <dbReference type="SAM" id="Coils"/>
    </source>
</evidence>
<comment type="caution">
    <text evidence="5">The sequence shown here is derived from an EMBL/GenBank/DDBJ whole genome shotgun (WGS) entry which is preliminary data.</text>
</comment>
<feature type="coiled-coil region" evidence="2">
    <location>
        <begin position="54"/>
        <end position="81"/>
    </location>
</feature>
<dbReference type="GO" id="GO:0000160">
    <property type="term" value="P:phosphorelay signal transduction system"/>
    <property type="evidence" value="ECO:0007669"/>
    <property type="project" value="InterPro"/>
</dbReference>
<dbReference type="Gene3D" id="1.10.3210.10">
    <property type="entry name" value="Hypothetical protein af1432"/>
    <property type="match status" value="1"/>
</dbReference>
<dbReference type="SMART" id="SM00471">
    <property type="entry name" value="HDc"/>
    <property type="match status" value="1"/>
</dbReference>
<accession>A0A7C1AVD1</accession>
<dbReference type="EMBL" id="DQZW01000066">
    <property type="protein sequence ID" value="HDL89538.1"/>
    <property type="molecule type" value="Genomic_DNA"/>
</dbReference>
<feature type="non-terminal residue" evidence="5">
    <location>
        <position position="1"/>
    </location>
</feature>
<dbReference type="InterPro" id="IPR003607">
    <property type="entry name" value="HD/PDEase_dom"/>
</dbReference>